<evidence type="ECO:0000313" key="3">
    <source>
        <dbReference type="Proteomes" id="UP000831327"/>
    </source>
</evidence>
<feature type="signal peptide" evidence="1">
    <location>
        <begin position="1"/>
        <end position="24"/>
    </location>
</feature>
<proteinExistence type="predicted"/>
<gene>
    <name evidence="2" type="ORF">Rmf_40410</name>
</gene>
<protein>
    <submittedName>
        <fullName evidence="2">Uncharacterized protein</fullName>
    </submittedName>
</protein>
<feature type="chain" id="PRO_5045707089" evidence="1">
    <location>
        <begin position="25"/>
        <end position="104"/>
    </location>
</feature>
<dbReference type="EMBL" id="AP025637">
    <property type="protein sequence ID" value="BDG74112.1"/>
    <property type="molecule type" value="Genomic_DNA"/>
</dbReference>
<evidence type="ECO:0000313" key="2">
    <source>
        <dbReference type="EMBL" id="BDG74112.1"/>
    </source>
</evidence>
<dbReference type="RefSeq" id="WP_244408303.1">
    <property type="nucleotide sequence ID" value="NZ_AP025637.1"/>
</dbReference>
<sequence>MTHARFGIAAAALAFVVAGSAAQANEWLAQSQAFVAGSGETESVAYVGERPAGIVLPGSVVTGSGNNVSVVLPGAPAFAPRDYVAVVEGSGENQTVRHIPLPRG</sequence>
<accession>A0ABN6P880</accession>
<name>A0ABN6P880_9PROT</name>
<reference evidence="2 3" key="1">
    <citation type="journal article" date="2016" name="Microbes Environ.">
        <title>Phylogenetically diverse aerobic anoxygenic phototrophic bacteria isolated from epilithic biofilms in Tama river, Japan.</title>
        <authorList>
            <person name="Hirose S."/>
            <person name="Matsuura K."/>
            <person name="Haruta S."/>
        </authorList>
    </citation>
    <scope>NUCLEOTIDE SEQUENCE [LARGE SCALE GENOMIC DNA]</scope>
    <source>
        <strain evidence="2 3">S08</strain>
    </source>
</reference>
<keyword evidence="3" id="KW-1185">Reference proteome</keyword>
<dbReference type="Proteomes" id="UP000831327">
    <property type="component" value="Chromosome"/>
</dbReference>
<keyword evidence="1" id="KW-0732">Signal</keyword>
<organism evidence="2 3">
    <name type="scientific">Roseomonas fluvialis</name>
    <dbReference type="NCBI Taxonomy" id="1750527"/>
    <lineage>
        <taxon>Bacteria</taxon>
        <taxon>Pseudomonadati</taxon>
        <taxon>Pseudomonadota</taxon>
        <taxon>Alphaproteobacteria</taxon>
        <taxon>Acetobacterales</taxon>
        <taxon>Roseomonadaceae</taxon>
        <taxon>Roseomonas</taxon>
    </lineage>
</organism>
<evidence type="ECO:0000256" key="1">
    <source>
        <dbReference type="SAM" id="SignalP"/>
    </source>
</evidence>